<dbReference type="InterPro" id="IPR036962">
    <property type="entry name" value="Glyco_hydro_3_N_sf"/>
</dbReference>
<dbReference type="Gene3D" id="3.20.20.300">
    <property type="entry name" value="Glycoside hydrolase, family 3, N-terminal domain"/>
    <property type="match status" value="1"/>
</dbReference>
<dbReference type="GO" id="GO:0008422">
    <property type="term" value="F:beta-glucosidase activity"/>
    <property type="evidence" value="ECO:0007669"/>
    <property type="project" value="TreeGrafter"/>
</dbReference>
<keyword evidence="4" id="KW-1185">Reference proteome</keyword>
<protein>
    <submittedName>
        <fullName evidence="3">Uncharacterized protein</fullName>
    </submittedName>
</protein>
<keyword evidence="2" id="KW-0812">Transmembrane</keyword>
<proteinExistence type="predicted"/>
<accession>A0A6J5WBK7</accession>
<gene>
    <name evidence="3" type="ORF">ORAREDHAP_LOCUS12542</name>
</gene>
<keyword evidence="2" id="KW-0472">Membrane</keyword>
<organism evidence="3 4">
    <name type="scientific">Prunus armeniaca</name>
    <name type="common">Apricot</name>
    <name type="synonym">Armeniaca vulgaris</name>
    <dbReference type="NCBI Taxonomy" id="36596"/>
    <lineage>
        <taxon>Eukaryota</taxon>
        <taxon>Viridiplantae</taxon>
        <taxon>Streptophyta</taxon>
        <taxon>Embryophyta</taxon>
        <taxon>Tracheophyta</taxon>
        <taxon>Spermatophyta</taxon>
        <taxon>Magnoliopsida</taxon>
        <taxon>eudicotyledons</taxon>
        <taxon>Gunneridae</taxon>
        <taxon>Pentapetalae</taxon>
        <taxon>rosids</taxon>
        <taxon>fabids</taxon>
        <taxon>Rosales</taxon>
        <taxon>Rosaceae</taxon>
        <taxon>Amygdaloideae</taxon>
        <taxon>Amygdaleae</taxon>
        <taxon>Prunus</taxon>
    </lineage>
</organism>
<evidence type="ECO:0000313" key="4">
    <source>
        <dbReference type="Proteomes" id="UP000507245"/>
    </source>
</evidence>
<keyword evidence="2" id="KW-1133">Transmembrane helix</keyword>
<reference evidence="4" key="1">
    <citation type="journal article" date="2020" name="Genome Biol.">
        <title>Gamete binning: chromosome-level and haplotype-resolved genome assembly enabled by high-throughput single-cell sequencing of gamete genomes.</title>
        <authorList>
            <person name="Campoy J.A."/>
            <person name="Sun H."/>
            <person name="Goel M."/>
            <person name="Jiao W.-B."/>
            <person name="Folz-Donahue K."/>
            <person name="Wang N."/>
            <person name="Rubio M."/>
            <person name="Liu C."/>
            <person name="Kukat C."/>
            <person name="Ruiz D."/>
            <person name="Huettel B."/>
            <person name="Schneeberger K."/>
        </authorList>
    </citation>
    <scope>NUCLEOTIDE SEQUENCE [LARGE SCALE GENOMIC DNA]</scope>
    <source>
        <strain evidence="4">cv. Rojo Pasion</strain>
    </source>
</reference>
<dbReference type="PANTHER" id="PTHR30620">
    <property type="entry name" value="PERIPLASMIC BETA-GLUCOSIDASE-RELATED"/>
    <property type="match status" value="1"/>
</dbReference>
<evidence type="ECO:0000313" key="3">
    <source>
        <dbReference type="EMBL" id="CAB4299096.1"/>
    </source>
</evidence>
<dbReference type="PANTHER" id="PTHR30620:SF35">
    <property type="entry name" value="GLYCOSYL HYDROLASE FAMILY PROTEIN"/>
    <property type="match status" value="1"/>
</dbReference>
<dbReference type="GO" id="GO:0009251">
    <property type="term" value="P:glucan catabolic process"/>
    <property type="evidence" value="ECO:0007669"/>
    <property type="project" value="TreeGrafter"/>
</dbReference>
<dbReference type="Proteomes" id="UP000507245">
    <property type="component" value="Unassembled WGS sequence"/>
</dbReference>
<dbReference type="AlphaFoldDB" id="A0A6J5WBK7"/>
<evidence type="ECO:0000256" key="2">
    <source>
        <dbReference type="SAM" id="Phobius"/>
    </source>
</evidence>
<dbReference type="SUPFAM" id="SSF51445">
    <property type="entry name" value="(Trans)glycosidases"/>
    <property type="match status" value="1"/>
</dbReference>
<dbReference type="InterPro" id="IPR017853">
    <property type="entry name" value="GH"/>
</dbReference>
<sequence length="116" mass="13397">MARTNDKHCVISLFCWFIRVKEELGSGRVRMAWVSLPVVGMLLVWWWVGFSAVNADYIKYKDANQPVAARVGDLLSRMTLEEKIGQMVQIDRSVANVDTMRTYFIDASTEELRCQY</sequence>
<dbReference type="EMBL" id="CAEKKB010000002">
    <property type="protein sequence ID" value="CAB4299096.1"/>
    <property type="molecule type" value="Genomic_DNA"/>
</dbReference>
<dbReference type="InterPro" id="IPR051915">
    <property type="entry name" value="Cellulose_Degrad_GH3"/>
</dbReference>
<feature type="transmembrane region" description="Helical" evidence="2">
    <location>
        <begin position="31"/>
        <end position="53"/>
    </location>
</feature>
<keyword evidence="1" id="KW-0378">Hydrolase</keyword>
<name>A0A6J5WBK7_PRUAR</name>
<evidence type="ECO:0000256" key="1">
    <source>
        <dbReference type="ARBA" id="ARBA00022801"/>
    </source>
</evidence>
<dbReference type="OrthoDB" id="1736696at2759"/>